<evidence type="ECO:0000313" key="3">
    <source>
        <dbReference type="Proteomes" id="UP000044136"/>
    </source>
</evidence>
<dbReference type="OrthoDB" id="2416555at2"/>
<dbReference type="eggNOG" id="ENOG502ZAW0">
    <property type="taxonomic scope" value="Bacteria"/>
</dbReference>
<name>A0A078MAI1_9STAP</name>
<feature type="transmembrane region" description="Helical" evidence="1">
    <location>
        <begin position="357"/>
        <end position="379"/>
    </location>
</feature>
<sequence>MKLFKWDFLKIIRDWKVRILLVSLFLFLASYSAFYQDRSPALPLDELRSEYEDTQQIFHAIPQNHFETKTGQKVYDKLARQQSIIGMQRYILGEQEGNTVEGLENVVSDYVDQGLELAENRLYFYEADDFESQELLLSFMPSEQDIKNELKFLTYLKENNVDIDWNPLSPSLVLFNLINIVSGIFIFIIAAIFGADRFSKDQESNWSISQGIPYSWAHQWRQRTFISWGLIWIITLAGIGLSYFFSTLLADSGTLNYPVPLYAGEEMVYISIMEYAAIALLLTMGLSYIIVKLSTGLSWVFRNIYLTITIVVAVFYLPYVFALTGPAASWNPFLYLQIIPVLEGSWGSLKDVTITKLIISLGILYIIVEVLFYFIFKLIPTRTGKLERRRN</sequence>
<gene>
    <name evidence="2" type="ORF">BN1048_01442</name>
</gene>
<feature type="transmembrane region" description="Helical" evidence="1">
    <location>
        <begin position="225"/>
        <end position="248"/>
    </location>
</feature>
<dbReference type="EMBL" id="CCSE01000001">
    <property type="protein sequence ID" value="CEA01641.1"/>
    <property type="molecule type" value="Genomic_DNA"/>
</dbReference>
<feature type="transmembrane region" description="Helical" evidence="1">
    <location>
        <begin position="173"/>
        <end position="195"/>
    </location>
</feature>
<protein>
    <submittedName>
        <fullName evidence="2">ABC-2 family transporter protein</fullName>
    </submittedName>
</protein>
<accession>A0A078MAI1</accession>
<dbReference type="RefSeq" id="WP_035809813.1">
    <property type="nucleotide sequence ID" value="NZ_CCSE01000001.1"/>
</dbReference>
<dbReference type="HOGENOM" id="CLU_705517_0_0_9"/>
<keyword evidence="1" id="KW-0812">Transmembrane</keyword>
<evidence type="ECO:0000313" key="2">
    <source>
        <dbReference type="EMBL" id="CEA01641.1"/>
    </source>
</evidence>
<feature type="transmembrane region" description="Helical" evidence="1">
    <location>
        <begin position="303"/>
        <end position="322"/>
    </location>
</feature>
<dbReference type="STRING" id="1461582.BN1048_01442"/>
<keyword evidence="1" id="KW-0472">Membrane</keyword>
<proteinExistence type="predicted"/>
<dbReference type="AlphaFoldDB" id="A0A078MAI1"/>
<organism evidence="2 3">
    <name type="scientific">Jeotgalicoccus saudimassiliensis</name>
    <dbReference type="NCBI Taxonomy" id="1461582"/>
    <lineage>
        <taxon>Bacteria</taxon>
        <taxon>Bacillati</taxon>
        <taxon>Bacillota</taxon>
        <taxon>Bacilli</taxon>
        <taxon>Bacillales</taxon>
        <taxon>Staphylococcaceae</taxon>
        <taxon>Jeotgalicoccus</taxon>
    </lineage>
</organism>
<dbReference type="Proteomes" id="UP000044136">
    <property type="component" value="Unassembled WGS sequence"/>
</dbReference>
<keyword evidence="3" id="KW-1185">Reference proteome</keyword>
<keyword evidence="1" id="KW-1133">Transmembrane helix</keyword>
<evidence type="ECO:0000256" key="1">
    <source>
        <dbReference type="SAM" id="Phobius"/>
    </source>
</evidence>
<feature type="transmembrane region" description="Helical" evidence="1">
    <location>
        <begin position="268"/>
        <end position="291"/>
    </location>
</feature>
<reference evidence="2 3" key="1">
    <citation type="submission" date="2014-07" db="EMBL/GenBank/DDBJ databases">
        <authorList>
            <person name="Urmite Genomes Urmite Genomes"/>
        </authorList>
    </citation>
    <scope>NUCLEOTIDE SEQUENCE [LARGE SCALE GENOMIC DNA]</scope>
    <source>
        <strain evidence="2 3">13MG44_air</strain>
    </source>
</reference>